<name>A0A3B0C0L3_9FLAO</name>
<dbReference type="Proteomes" id="UP000276603">
    <property type="component" value="Unassembled WGS sequence"/>
</dbReference>
<dbReference type="AlphaFoldDB" id="A0A3B0C0L3"/>
<accession>A0A3B0C0L3</accession>
<gene>
    <name evidence="1" type="ORF">D7Z94_14410</name>
</gene>
<protein>
    <submittedName>
        <fullName evidence="1">Uncharacterized protein</fullName>
    </submittedName>
</protein>
<comment type="caution">
    <text evidence="1">The sequence shown here is derived from an EMBL/GenBank/DDBJ whole genome shotgun (WGS) entry which is preliminary data.</text>
</comment>
<proteinExistence type="predicted"/>
<organism evidence="1 2">
    <name type="scientific">Ulvibacterium marinum</name>
    <dbReference type="NCBI Taxonomy" id="2419782"/>
    <lineage>
        <taxon>Bacteria</taxon>
        <taxon>Pseudomonadati</taxon>
        <taxon>Bacteroidota</taxon>
        <taxon>Flavobacteriia</taxon>
        <taxon>Flavobacteriales</taxon>
        <taxon>Flavobacteriaceae</taxon>
        <taxon>Ulvibacterium</taxon>
    </lineage>
</organism>
<sequence>MTIPYYDYREYDTEEEHEEESLVDDYNGLRVKYFINQYGHLWVRDYEMIPVGEPLKESPKGLDPTESNFYYTLVDQERTLIALGTLPELDAFPFSEGTFFDIGIPLNNTAKWIKIYRNNNLLLSHVIPTSDSNLTI</sequence>
<evidence type="ECO:0000313" key="1">
    <source>
        <dbReference type="EMBL" id="RKN79495.1"/>
    </source>
</evidence>
<keyword evidence="2" id="KW-1185">Reference proteome</keyword>
<evidence type="ECO:0000313" key="2">
    <source>
        <dbReference type="Proteomes" id="UP000276603"/>
    </source>
</evidence>
<dbReference type="EMBL" id="RBCJ01000003">
    <property type="protein sequence ID" value="RKN79495.1"/>
    <property type="molecule type" value="Genomic_DNA"/>
</dbReference>
<reference evidence="1 2" key="1">
    <citation type="submission" date="2018-10" db="EMBL/GenBank/DDBJ databases">
        <title>Ulvibacterium marinum gen. nov., sp. nov., a novel marine bacterium of the family Flavobacteriaceae, isolated from a culture of the green alga Ulva prolifera.</title>
        <authorList>
            <person name="Zhang Z."/>
        </authorList>
    </citation>
    <scope>NUCLEOTIDE SEQUENCE [LARGE SCALE GENOMIC DNA]</scope>
    <source>
        <strain evidence="1 2">CCMM003</strain>
    </source>
</reference>